<dbReference type="PANTHER" id="PTHR24133:SF40">
    <property type="entry name" value="ANKYRIN REPEAT DOMAIN 44"/>
    <property type="match status" value="1"/>
</dbReference>
<dbReference type="PROSITE" id="PS50297">
    <property type="entry name" value="ANK_REP_REGION"/>
    <property type="match status" value="3"/>
</dbReference>
<dbReference type="EMBL" id="JAPWTJ010000385">
    <property type="protein sequence ID" value="KAJ8979003.1"/>
    <property type="molecule type" value="Genomic_DNA"/>
</dbReference>
<dbReference type="PROSITE" id="PS50088">
    <property type="entry name" value="ANK_REPEAT"/>
    <property type="match status" value="3"/>
</dbReference>
<proteinExistence type="predicted"/>
<dbReference type="Pfam" id="PF12796">
    <property type="entry name" value="Ank_2"/>
    <property type="match status" value="2"/>
</dbReference>
<dbReference type="InterPro" id="IPR052391">
    <property type="entry name" value="E3_Ligase-Neurotoxin"/>
</dbReference>
<dbReference type="SUPFAM" id="SSF48403">
    <property type="entry name" value="Ankyrin repeat"/>
    <property type="match status" value="1"/>
</dbReference>
<evidence type="ECO:0000256" key="1">
    <source>
        <dbReference type="PROSITE-ProRule" id="PRU00023"/>
    </source>
</evidence>
<dbReference type="InterPro" id="IPR002110">
    <property type="entry name" value="Ankyrin_rpt"/>
</dbReference>
<dbReference type="SMART" id="SM00248">
    <property type="entry name" value="ANK"/>
    <property type="match status" value="4"/>
</dbReference>
<gene>
    <name evidence="2" type="ORF">NQ317_015719</name>
</gene>
<dbReference type="PANTHER" id="PTHR24133">
    <property type="entry name" value="ANKYRIN DOMAIN-CONTAINING"/>
    <property type="match status" value="1"/>
</dbReference>
<feature type="repeat" description="ANK" evidence="1">
    <location>
        <begin position="322"/>
        <end position="355"/>
    </location>
</feature>
<feature type="repeat" description="ANK" evidence="1">
    <location>
        <begin position="289"/>
        <end position="321"/>
    </location>
</feature>
<keyword evidence="3" id="KW-1185">Reference proteome</keyword>
<feature type="repeat" description="ANK" evidence="1">
    <location>
        <begin position="394"/>
        <end position="426"/>
    </location>
</feature>
<accession>A0ABQ9JLY5</accession>
<reference evidence="2" key="1">
    <citation type="journal article" date="2023" name="Insect Mol. Biol.">
        <title>Genome sequencing provides insights into the evolution of gene families encoding plant cell wall-degrading enzymes in longhorned beetles.</title>
        <authorList>
            <person name="Shin N.R."/>
            <person name="Okamura Y."/>
            <person name="Kirsch R."/>
            <person name="Pauchet Y."/>
        </authorList>
    </citation>
    <scope>NUCLEOTIDE SEQUENCE</scope>
    <source>
        <strain evidence="2">MMC_N1</strain>
    </source>
</reference>
<name>A0ABQ9JLY5_9CUCU</name>
<evidence type="ECO:0000313" key="3">
    <source>
        <dbReference type="Proteomes" id="UP001162164"/>
    </source>
</evidence>
<sequence>MATNPTRFSLRPDFNPIPWESGSKTNRYSGIRTQCPTYCLVCTTPPDAPYDDKTIAEYEKGFRYGTNKDKLDEALENAVLKSELFGEPSAINQYRYYGTDDKKRKRRDAKRLRFDGRNKRQVDLTPEEILALLSLYENNRQRHEESDNYRQPWNRFEPNFELDSNQDDTQDLEEENWLDNPVYPHASAYDKEMGPKYMVEQNTPQIFEKKGRWGGFGDNRNKRFMVSKKRSSDPTREIRYLNGPNRNDFYTLSQLLSNQREPNMIAVYFLSKISIYTKQISRPNHHNTFEQSPLHFAVKLGDLNLINTLLENGAEVNIIDTFGNSPLSLACVEKHDINIVKLLLHYNADVNFQRLDHLDLLLECVLNCRTKTEVEIIRILLRADININATETITNRNCLHYAAMTGYLPVAELLLKKGAILNIRDNFNFTPIKMAKIYKNKDVLKLFNAYMQIMY</sequence>
<protein>
    <submittedName>
        <fullName evidence="2">Uncharacterized protein</fullName>
    </submittedName>
</protein>
<evidence type="ECO:0000313" key="2">
    <source>
        <dbReference type="EMBL" id="KAJ8979003.1"/>
    </source>
</evidence>
<organism evidence="2 3">
    <name type="scientific">Molorchus minor</name>
    <dbReference type="NCBI Taxonomy" id="1323400"/>
    <lineage>
        <taxon>Eukaryota</taxon>
        <taxon>Metazoa</taxon>
        <taxon>Ecdysozoa</taxon>
        <taxon>Arthropoda</taxon>
        <taxon>Hexapoda</taxon>
        <taxon>Insecta</taxon>
        <taxon>Pterygota</taxon>
        <taxon>Neoptera</taxon>
        <taxon>Endopterygota</taxon>
        <taxon>Coleoptera</taxon>
        <taxon>Polyphaga</taxon>
        <taxon>Cucujiformia</taxon>
        <taxon>Chrysomeloidea</taxon>
        <taxon>Cerambycidae</taxon>
        <taxon>Lamiinae</taxon>
        <taxon>Monochamini</taxon>
        <taxon>Molorchus</taxon>
    </lineage>
</organism>
<keyword evidence="1" id="KW-0040">ANK repeat</keyword>
<dbReference type="Gene3D" id="1.25.40.20">
    <property type="entry name" value="Ankyrin repeat-containing domain"/>
    <property type="match status" value="1"/>
</dbReference>
<comment type="caution">
    <text evidence="2">The sequence shown here is derived from an EMBL/GenBank/DDBJ whole genome shotgun (WGS) entry which is preliminary data.</text>
</comment>
<dbReference type="InterPro" id="IPR036770">
    <property type="entry name" value="Ankyrin_rpt-contain_sf"/>
</dbReference>
<dbReference type="Proteomes" id="UP001162164">
    <property type="component" value="Unassembled WGS sequence"/>
</dbReference>